<dbReference type="GO" id="GO:0000398">
    <property type="term" value="P:mRNA splicing, via spliceosome"/>
    <property type="evidence" value="ECO:0007669"/>
    <property type="project" value="InterPro"/>
</dbReference>
<comment type="caution">
    <text evidence="4">The sequence shown here is derived from an EMBL/GenBank/DDBJ whole genome shotgun (WGS) entry which is preliminary data.</text>
</comment>
<evidence type="ECO:0000313" key="4">
    <source>
        <dbReference type="EMBL" id="KAK0540193.1"/>
    </source>
</evidence>
<evidence type="ECO:0000256" key="2">
    <source>
        <dbReference type="ARBA" id="ARBA00023242"/>
    </source>
</evidence>
<evidence type="ECO:0000256" key="3">
    <source>
        <dbReference type="SAM" id="MobiDB-lite"/>
    </source>
</evidence>
<dbReference type="Proteomes" id="UP001176521">
    <property type="component" value="Unassembled WGS sequence"/>
</dbReference>
<dbReference type="PANTHER" id="PTHR12214:SF0">
    <property type="entry name" value="LD29489P"/>
    <property type="match status" value="1"/>
</dbReference>
<gene>
    <name evidence="4" type="ORF">OC842_000585</name>
</gene>
<accession>A0AAN6JTZ4</accession>
<feature type="compositionally biased region" description="Polar residues" evidence="3">
    <location>
        <begin position="178"/>
        <end position="195"/>
    </location>
</feature>
<protein>
    <recommendedName>
        <fullName evidence="6">GCF C-terminal domain-containing protein</fullName>
    </recommendedName>
</protein>
<comment type="subcellular location">
    <subcellularLocation>
        <location evidence="1">Nucleus</location>
    </subcellularLocation>
</comment>
<evidence type="ECO:0008006" key="6">
    <source>
        <dbReference type="Google" id="ProtNLM"/>
    </source>
</evidence>
<reference evidence="4" key="1">
    <citation type="journal article" date="2023" name="PhytoFront">
        <title>Draft Genome Resources of Seven Strains of Tilletia horrida, Causal Agent of Kernel Smut of Rice.</title>
        <authorList>
            <person name="Khanal S."/>
            <person name="Antony Babu S."/>
            <person name="Zhou X.G."/>
        </authorList>
    </citation>
    <scope>NUCLEOTIDE SEQUENCE</scope>
    <source>
        <strain evidence="4">TX3</strain>
    </source>
</reference>
<sequence length="815" mass="86599">MIIRTTTILTDHALRTFFALQPAPSPIHNLLEIHDGVNASNAEALRGRGSSMDIDEDRPPSPPAPSFVKRSKLRGSRGAARTTTSGEDGNAAVAADASSSSARIGAGARQLRGGLGFDDDDDASGTGKGSSGGADEDDGPSVIVRSNGFNSAAKRNRMKGTQSLMTSSSKAGASAASFTTRGMDSADAGSSNAPSPQAAGTPAARPAFLSEPSRLSTSADMLRGAAGEDDGAEDFIPIRTRRAPVAAQAAMEEAIEPDYMEEDVIIPVYEDQEVLPDPGPIDDIDFLKGAGQQIPLHAHHHQPSRLDEPQERGNSRAKERKPTSMKEEGVLPSLTSASSRLEALLNKADSAISEFESVVLDADNNLNALDAEEKENKKVVGEAGDKEAWFRELDEFIGTIARFLDAKMPMLEAVERDNISIVAQRSRIIQKARAKDAEDELALFFGVPSTSLLPAPGGNTKEDDAGAVSSFQVDETSSEPIEDGPALSPIREARRTQAAQRPPGYDPDDLSANDRIAFQDARGEVYAQLQKITADVLAPEFLDPAATVAADEETEAGNAGAEPKPRRRLHPASLVSRFGSWRSKYPDEYMGTWGGLALAGAWEFWCRREMADVDLLRPVGRLTAGGLGGSGAGLELSKFGWHRHLSEYVAGSTVGGDDEAMEAMMGNIVVPRLVALAEGGGFDPWSVKDGAAIIHLVAQLQAAVDPKGWRFQSLLTAYLAVFRTHITTFLRATSDLAPASPPAAFHPGIPAARLSFLQRLCALFRNLVAWSPFIGEAERGSFSLLVDDCVGRGVWPLLVAAKDFGSGQLAGEVSI</sequence>
<dbReference type="GO" id="GO:0005634">
    <property type="term" value="C:nucleus"/>
    <property type="evidence" value="ECO:0007669"/>
    <property type="project" value="UniProtKB-SubCell"/>
</dbReference>
<keyword evidence="2" id="KW-0539">Nucleus</keyword>
<dbReference type="GO" id="GO:0003677">
    <property type="term" value="F:DNA binding"/>
    <property type="evidence" value="ECO:0007669"/>
    <property type="project" value="InterPro"/>
</dbReference>
<feature type="region of interest" description="Disordered" evidence="3">
    <location>
        <begin position="297"/>
        <end position="331"/>
    </location>
</feature>
<evidence type="ECO:0000313" key="5">
    <source>
        <dbReference type="Proteomes" id="UP001176521"/>
    </source>
</evidence>
<keyword evidence="5" id="KW-1185">Reference proteome</keyword>
<dbReference type="AlphaFoldDB" id="A0AAN6JTZ4"/>
<feature type="region of interest" description="Disordered" evidence="3">
    <location>
        <begin position="49"/>
        <end position="206"/>
    </location>
</feature>
<feature type="compositionally biased region" description="Basic and acidic residues" evidence="3">
    <location>
        <begin position="304"/>
        <end position="329"/>
    </location>
</feature>
<proteinExistence type="predicted"/>
<feature type="compositionally biased region" description="Low complexity" evidence="3">
    <location>
        <begin position="167"/>
        <end position="177"/>
    </location>
</feature>
<dbReference type="InterPro" id="IPR012890">
    <property type="entry name" value="GCFC2-like"/>
</dbReference>
<name>A0AAN6JTZ4_9BASI</name>
<evidence type="ECO:0000256" key="1">
    <source>
        <dbReference type="ARBA" id="ARBA00004123"/>
    </source>
</evidence>
<feature type="region of interest" description="Disordered" evidence="3">
    <location>
        <begin position="453"/>
        <end position="489"/>
    </location>
</feature>
<dbReference type="EMBL" id="JAPDMQ010000017">
    <property type="protein sequence ID" value="KAK0540193.1"/>
    <property type="molecule type" value="Genomic_DNA"/>
</dbReference>
<feature type="compositionally biased region" description="Low complexity" evidence="3">
    <location>
        <begin position="86"/>
        <end position="112"/>
    </location>
</feature>
<dbReference type="PANTHER" id="PTHR12214">
    <property type="entry name" value="GC-RICH SEQUENCE DNA-BINDING FACTOR"/>
    <property type="match status" value="1"/>
</dbReference>
<organism evidence="4 5">
    <name type="scientific">Tilletia horrida</name>
    <dbReference type="NCBI Taxonomy" id="155126"/>
    <lineage>
        <taxon>Eukaryota</taxon>
        <taxon>Fungi</taxon>
        <taxon>Dikarya</taxon>
        <taxon>Basidiomycota</taxon>
        <taxon>Ustilaginomycotina</taxon>
        <taxon>Exobasidiomycetes</taxon>
        <taxon>Tilletiales</taxon>
        <taxon>Tilletiaceae</taxon>
        <taxon>Tilletia</taxon>
    </lineage>
</organism>